<keyword evidence="5 7" id="KW-1133">Transmembrane helix</keyword>
<dbReference type="EMBL" id="CP118868">
    <property type="protein sequence ID" value="WEG35628.1"/>
    <property type="molecule type" value="Genomic_DNA"/>
</dbReference>
<dbReference type="PANTHER" id="PTHR47371">
    <property type="entry name" value="LIPOTEICHOIC ACID SYNTHASE"/>
    <property type="match status" value="1"/>
</dbReference>
<dbReference type="InterPro" id="IPR050448">
    <property type="entry name" value="OpgB/LTA_synthase_biosynth"/>
</dbReference>
<dbReference type="SUPFAM" id="SSF53649">
    <property type="entry name" value="Alkaline phosphatase-like"/>
    <property type="match status" value="1"/>
</dbReference>
<gene>
    <name evidence="9" type="ORF">PYS61_00255</name>
</gene>
<evidence type="ECO:0000256" key="1">
    <source>
        <dbReference type="ARBA" id="ARBA00004651"/>
    </source>
</evidence>
<sequence>MNIKKICRSFLLLIAVIFYFGILNLGFCPVYMHNVFGQVPPDALVNQFFNAQSGTPIAYYIKYTIFAFIPALIVLLLTIYAFRRYKQPQHRKIRTCLHVLVVVVMLLAFTNFERYTHVTRHLWYNFYDNPLIENNYVDTKNVALTFPAKKQNLIYIWSESMESSYQDPANGGCMKENLIPELTRLAKDNYSFSVNKDLGGFSPVQTATYTLGSMVAQMSGLPYIVPFRQPNDTPPGAFLPGAYNLGDILAKEGYKNVFYSGASAKFGRQENWFLQHGDYEVCDLNWFKRTGKVPEDYMKFWGIEDIKLFDFAKERLTELAKSSQPFNFQLELMDTHGPEGWPTAGYTASKYPDDQYANVLIGASKMINEFVDWIKAQPFYKDTTIIIVGDHFTMAPDYHRHYLPNLRPSVYNCIINPRLTAAEKNEFQRQKEAITMDMFPTTLAALGVKIPGNRLALGTNLFSAEAPLAQRVGLAAINEAFSQNSKFYCNNFLHKDWLKQPVEEEETQD</sequence>
<comment type="pathway">
    <text evidence="2">Cell wall biogenesis; lipoteichoic acid biosynthesis.</text>
</comment>
<feature type="transmembrane region" description="Helical" evidence="7">
    <location>
        <begin position="93"/>
        <end position="112"/>
    </location>
</feature>
<evidence type="ECO:0000256" key="7">
    <source>
        <dbReference type="SAM" id="Phobius"/>
    </source>
</evidence>
<name>A0ABY8C8I1_9FIRM</name>
<protein>
    <submittedName>
        <fullName evidence="9">LTA synthase family protein</fullName>
    </submittedName>
</protein>
<feature type="domain" description="Sulfatase N-terminal" evidence="8">
    <location>
        <begin position="151"/>
        <end position="447"/>
    </location>
</feature>
<evidence type="ECO:0000256" key="3">
    <source>
        <dbReference type="ARBA" id="ARBA00022475"/>
    </source>
</evidence>
<accession>A0ABY8C8I1</accession>
<dbReference type="Gene3D" id="3.40.720.10">
    <property type="entry name" value="Alkaline Phosphatase, subunit A"/>
    <property type="match status" value="1"/>
</dbReference>
<keyword evidence="3" id="KW-1003">Cell membrane</keyword>
<feature type="transmembrane region" description="Helical" evidence="7">
    <location>
        <begin position="12"/>
        <end position="32"/>
    </location>
</feature>
<evidence type="ECO:0000259" key="8">
    <source>
        <dbReference type="Pfam" id="PF00884"/>
    </source>
</evidence>
<keyword evidence="4 7" id="KW-0812">Transmembrane</keyword>
<evidence type="ECO:0000256" key="5">
    <source>
        <dbReference type="ARBA" id="ARBA00022989"/>
    </source>
</evidence>
<evidence type="ECO:0000256" key="6">
    <source>
        <dbReference type="ARBA" id="ARBA00023136"/>
    </source>
</evidence>
<dbReference type="InterPro" id="IPR000917">
    <property type="entry name" value="Sulfatase_N"/>
</dbReference>
<feature type="transmembrane region" description="Helical" evidence="7">
    <location>
        <begin position="57"/>
        <end position="81"/>
    </location>
</feature>
<reference evidence="9 10" key="1">
    <citation type="submission" date="2023-02" db="EMBL/GenBank/DDBJ databases">
        <title>Novel Oscillospiraceae bacterial genomes.</title>
        <authorList>
            <person name="Srinivasan S."/>
            <person name="Austin M.N."/>
            <person name="Fiedler T.L."/>
            <person name="Strenk S.M."/>
            <person name="Agnew K.J."/>
            <person name="Nagana Gowda G.A."/>
            <person name="Raftery D."/>
            <person name="Beamer M.A."/>
            <person name="Achilles S.L."/>
            <person name="Wiesenfeld H.C."/>
            <person name="Fredricks D.N."/>
            <person name="Hillier S.L."/>
        </authorList>
    </citation>
    <scope>NUCLEOTIDE SEQUENCE [LARGE SCALE GENOMIC DNA]</scope>
    <source>
        <strain evidence="9 10">CHIC02 1186E3-8</strain>
    </source>
</reference>
<evidence type="ECO:0000256" key="4">
    <source>
        <dbReference type="ARBA" id="ARBA00022692"/>
    </source>
</evidence>
<proteinExistence type="predicted"/>
<keyword evidence="6 7" id="KW-0472">Membrane</keyword>
<dbReference type="Proteomes" id="UP001220478">
    <property type="component" value="Chromosome"/>
</dbReference>
<keyword evidence="10" id="KW-1185">Reference proteome</keyword>
<comment type="subcellular location">
    <subcellularLocation>
        <location evidence="1">Cell membrane</location>
        <topology evidence="1">Multi-pass membrane protein</topology>
    </subcellularLocation>
</comment>
<dbReference type="RefSeq" id="WP_315571757.1">
    <property type="nucleotide sequence ID" value="NZ_CP118868.1"/>
</dbReference>
<evidence type="ECO:0000313" key="9">
    <source>
        <dbReference type="EMBL" id="WEG35628.1"/>
    </source>
</evidence>
<evidence type="ECO:0000313" key="10">
    <source>
        <dbReference type="Proteomes" id="UP001220478"/>
    </source>
</evidence>
<organism evidence="9 10">
    <name type="scientific">Amygdalobacter indicium</name>
    <dbReference type="NCBI Taxonomy" id="3029272"/>
    <lineage>
        <taxon>Bacteria</taxon>
        <taxon>Bacillati</taxon>
        <taxon>Bacillota</taxon>
        <taxon>Clostridia</taxon>
        <taxon>Eubacteriales</taxon>
        <taxon>Oscillospiraceae</taxon>
        <taxon>Amygdalobacter</taxon>
    </lineage>
</organism>
<dbReference type="Pfam" id="PF00884">
    <property type="entry name" value="Sulfatase"/>
    <property type="match status" value="1"/>
</dbReference>
<dbReference type="CDD" id="cd16015">
    <property type="entry name" value="LTA_synthase"/>
    <property type="match status" value="1"/>
</dbReference>
<evidence type="ECO:0000256" key="2">
    <source>
        <dbReference type="ARBA" id="ARBA00004936"/>
    </source>
</evidence>
<dbReference type="InterPro" id="IPR017850">
    <property type="entry name" value="Alkaline_phosphatase_core_sf"/>
</dbReference>
<dbReference type="PANTHER" id="PTHR47371:SF3">
    <property type="entry name" value="PHOSPHOGLYCEROL TRANSFERASE I"/>
    <property type="match status" value="1"/>
</dbReference>